<dbReference type="AlphaFoldDB" id="A0A1X0JV52"/>
<organism evidence="2 3">
    <name type="scientific">Mycolicibacterium tusciae</name>
    <dbReference type="NCBI Taxonomy" id="75922"/>
    <lineage>
        <taxon>Bacteria</taxon>
        <taxon>Bacillati</taxon>
        <taxon>Actinomycetota</taxon>
        <taxon>Actinomycetes</taxon>
        <taxon>Mycobacteriales</taxon>
        <taxon>Mycobacteriaceae</taxon>
        <taxon>Mycolicibacterium</taxon>
    </lineage>
</organism>
<comment type="caution">
    <text evidence="2">The sequence shown here is derived from an EMBL/GenBank/DDBJ whole genome shotgun (WGS) entry which is preliminary data.</text>
</comment>
<keyword evidence="1" id="KW-0732">Signal</keyword>
<reference evidence="2 3" key="1">
    <citation type="submission" date="2017-02" db="EMBL/GenBank/DDBJ databases">
        <title>The new phylogeny of genus Mycobacterium.</title>
        <authorList>
            <person name="Tortoli E."/>
            <person name="Trovato A."/>
            <person name="Cirillo D.M."/>
        </authorList>
    </citation>
    <scope>NUCLEOTIDE SEQUENCE [LARGE SCALE GENOMIC DNA]</scope>
    <source>
        <strain evidence="2 3">DSM 44338</strain>
    </source>
</reference>
<gene>
    <name evidence="2" type="ORF">BST47_06955</name>
</gene>
<evidence type="ECO:0000313" key="2">
    <source>
        <dbReference type="EMBL" id="ORB66819.1"/>
    </source>
</evidence>
<dbReference type="PROSITE" id="PS51257">
    <property type="entry name" value="PROKAR_LIPOPROTEIN"/>
    <property type="match status" value="1"/>
</dbReference>
<feature type="chain" id="PRO_5010875638" description="Lipoprotein LpqN" evidence="1">
    <location>
        <begin position="21"/>
        <end position="237"/>
    </location>
</feature>
<sequence>MRTRSAVLAALCTAALVVSACGKTSEGEPVAEGGETVAETAASVTMTSTQTTRAIPTPEADLTEPGVVPTTRTSVTPNSVTCQGPDPAQEGVTAAVADPGAPRITVVLPQGWSTEQAEGDVGAKLTGPDGTWATVTIAKTTLDPAAAFKQYADDAMAASPVSSVSVLPADLCGYSGQKLLGSWADTPEQAVEFGDRVAHVWTNSGDYLVAVHVQGPSGAGFDPFTSPMMDDFAIEIP</sequence>
<accession>A0A1X0JV52</accession>
<dbReference type="OrthoDB" id="4625123at2"/>
<dbReference type="Proteomes" id="UP000192411">
    <property type="component" value="Unassembled WGS sequence"/>
</dbReference>
<dbReference type="STRING" id="75922.BST47_06955"/>
<feature type="signal peptide" evidence="1">
    <location>
        <begin position="1"/>
        <end position="20"/>
    </location>
</feature>
<evidence type="ECO:0000256" key="1">
    <source>
        <dbReference type="SAM" id="SignalP"/>
    </source>
</evidence>
<dbReference type="EMBL" id="MVIM01000003">
    <property type="protein sequence ID" value="ORB66819.1"/>
    <property type="molecule type" value="Genomic_DNA"/>
</dbReference>
<evidence type="ECO:0008006" key="4">
    <source>
        <dbReference type="Google" id="ProtNLM"/>
    </source>
</evidence>
<dbReference type="RefSeq" id="WP_083124661.1">
    <property type="nucleotide sequence ID" value="NZ_MVIM01000003.1"/>
</dbReference>
<proteinExistence type="predicted"/>
<name>A0A1X0JV52_9MYCO</name>
<evidence type="ECO:0000313" key="3">
    <source>
        <dbReference type="Proteomes" id="UP000192411"/>
    </source>
</evidence>
<protein>
    <recommendedName>
        <fullName evidence="4">Lipoprotein LpqN</fullName>
    </recommendedName>
</protein>
<keyword evidence="3" id="KW-1185">Reference proteome</keyword>